<evidence type="ECO:0000313" key="1">
    <source>
        <dbReference type="EMBL" id="CAF3737267.1"/>
    </source>
</evidence>
<evidence type="ECO:0000313" key="2">
    <source>
        <dbReference type="EMBL" id="CAF3984278.1"/>
    </source>
</evidence>
<evidence type="ECO:0000313" key="3">
    <source>
        <dbReference type="Proteomes" id="UP000663881"/>
    </source>
</evidence>
<accession>A0A818XGU6</accession>
<sequence>MCMEGEKQVPFNVNDLKNVVVFDIIKCETEEEEDLAYNMEQAGKGFNEIMEALNREKVIMRFSKKLDQLAYEFLLNAFYI</sequence>
<dbReference type="EMBL" id="CAJOAY010000799">
    <property type="protein sequence ID" value="CAF3737267.1"/>
    <property type="molecule type" value="Genomic_DNA"/>
</dbReference>
<organism evidence="1 3">
    <name type="scientific">Adineta steineri</name>
    <dbReference type="NCBI Taxonomy" id="433720"/>
    <lineage>
        <taxon>Eukaryota</taxon>
        <taxon>Metazoa</taxon>
        <taxon>Spiralia</taxon>
        <taxon>Gnathifera</taxon>
        <taxon>Rotifera</taxon>
        <taxon>Eurotatoria</taxon>
        <taxon>Bdelloidea</taxon>
        <taxon>Adinetida</taxon>
        <taxon>Adinetidae</taxon>
        <taxon>Adineta</taxon>
    </lineage>
</organism>
<dbReference type="EMBL" id="CAJOAZ010003095">
    <property type="protein sequence ID" value="CAF3984278.1"/>
    <property type="molecule type" value="Genomic_DNA"/>
</dbReference>
<protein>
    <submittedName>
        <fullName evidence="1">Uncharacterized protein</fullName>
    </submittedName>
</protein>
<dbReference type="AlphaFoldDB" id="A0A818XGU6"/>
<gene>
    <name evidence="1" type="ORF">OKA104_LOCUS14873</name>
    <name evidence="2" type="ORF">OXD698_LOCUS28568</name>
</gene>
<name>A0A818XGU6_9BILA</name>
<dbReference type="Proteomes" id="UP000663844">
    <property type="component" value="Unassembled WGS sequence"/>
</dbReference>
<reference evidence="1" key="1">
    <citation type="submission" date="2021-02" db="EMBL/GenBank/DDBJ databases">
        <authorList>
            <person name="Nowell W R."/>
        </authorList>
    </citation>
    <scope>NUCLEOTIDE SEQUENCE</scope>
</reference>
<dbReference type="Proteomes" id="UP000663881">
    <property type="component" value="Unassembled WGS sequence"/>
</dbReference>
<comment type="caution">
    <text evidence="1">The sequence shown here is derived from an EMBL/GenBank/DDBJ whole genome shotgun (WGS) entry which is preliminary data.</text>
</comment>
<proteinExistence type="predicted"/>